<dbReference type="InterPro" id="IPR003646">
    <property type="entry name" value="SH3-like_bac-type"/>
</dbReference>
<dbReference type="RefSeq" id="WP_155191863.1">
    <property type="nucleotide sequence ID" value="NZ_BAAAEA010000001.1"/>
</dbReference>
<sequence length="226" mass="22871">MLKRLLMIMAVLTAGVSAASAATVSVSTANVNLRAGPSTSYPVVTVVPAGSRVVTHGCVSGYTWCDIAFGTYRGWVSARYIQVVYNGAPVILTPAVAPAAGVTVVTYNRAYWDRYYTTYPWYGSWTAYYRAPVTATTTAVGPNGGTATRTRGCVGLRCGATGTATGANGGTAAGARACGPRGCGAAGTVTGPNGNTASGVRGCGPRGCGAAVSGPQGNTAHRRFAR</sequence>
<gene>
    <name evidence="3" type="ORF">SAMN06265374_0784</name>
</gene>
<dbReference type="PROSITE" id="PS51781">
    <property type="entry name" value="SH3B"/>
    <property type="match status" value="1"/>
</dbReference>
<dbReference type="EMBL" id="FXTT01000001">
    <property type="protein sequence ID" value="SMP06433.1"/>
    <property type="molecule type" value="Genomic_DNA"/>
</dbReference>
<feature type="domain" description="SH3b" evidence="2">
    <location>
        <begin position="19"/>
        <end position="85"/>
    </location>
</feature>
<reference evidence="3 4" key="1">
    <citation type="submission" date="2017-05" db="EMBL/GenBank/DDBJ databases">
        <authorList>
            <person name="Varghese N."/>
            <person name="Submissions S."/>
        </authorList>
    </citation>
    <scope>NUCLEOTIDE SEQUENCE [LARGE SCALE GENOMIC DNA]</scope>
    <source>
        <strain evidence="3 4">DSM 15949</strain>
    </source>
</reference>
<organism evidence="3 4">
    <name type="scientific">Roseibium denhamense</name>
    <dbReference type="NCBI Taxonomy" id="76305"/>
    <lineage>
        <taxon>Bacteria</taxon>
        <taxon>Pseudomonadati</taxon>
        <taxon>Pseudomonadota</taxon>
        <taxon>Alphaproteobacteria</taxon>
        <taxon>Hyphomicrobiales</taxon>
        <taxon>Stappiaceae</taxon>
        <taxon>Roseibium</taxon>
    </lineage>
</organism>
<name>A0ABY1ND90_9HYPH</name>
<evidence type="ECO:0000313" key="4">
    <source>
        <dbReference type="Proteomes" id="UP001157914"/>
    </source>
</evidence>
<dbReference type="Pfam" id="PF08239">
    <property type="entry name" value="SH3_3"/>
    <property type="match status" value="1"/>
</dbReference>
<comment type="caution">
    <text evidence="3">The sequence shown here is derived from an EMBL/GenBank/DDBJ whole genome shotgun (WGS) entry which is preliminary data.</text>
</comment>
<dbReference type="Gene3D" id="2.30.30.40">
    <property type="entry name" value="SH3 Domains"/>
    <property type="match status" value="1"/>
</dbReference>
<keyword evidence="4" id="KW-1185">Reference proteome</keyword>
<protein>
    <submittedName>
        <fullName evidence="3">Uncharacterized conserved protein YraI</fullName>
    </submittedName>
</protein>
<evidence type="ECO:0000259" key="2">
    <source>
        <dbReference type="PROSITE" id="PS51781"/>
    </source>
</evidence>
<feature type="chain" id="PRO_5046957116" evidence="1">
    <location>
        <begin position="22"/>
        <end position="226"/>
    </location>
</feature>
<evidence type="ECO:0000313" key="3">
    <source>
        <dbReference type="EMBL" id="SMP06433.1"/>
    </source>
</evidence>
<evidence type="ECO:0000256" key="1">
    <source>
        <dbReference type="SAM" id="SignalP"/>
    </source>
</evidence>
<dbReference type="Proteomes" id="UP001157914">
    <property type="component" value="Unassembled WGS sequence"/>
</dbReference>
<accession>A0ABY1ND90</accession>
<feature type="signal peptide" evidence="1">
    <location>
        <begin position="1"/>
        <end position="21"/>
    </location>
</feature>
<dbReference type="SMART" id="SM00287">
    <property type="entry name" value="SH3b"/>
    <property type="match status" value="1"/>
</dbReference>
<keyword evidence="1" id="KW-0732">Signal</keyword>
<proteinExistence type="predicted"/>